<evidence type="ECO:0000256" key="6">
    <source>
        <dbReference type="ARBA" id="ARBA00022741"/>
    </source>
</evidence>
<evidence type="ECO:0000256" key="5">
    <source>
        <dbReference type="ARBA" id="ARBA00022723"/>
    </source>
</evidence>
<feature type="domain" description="YjeF C-terminal" evidence="20">
    <location>
        <begin position="238"/>
        <end position="509"/>
    </location>
</feature>
<dbReference type="GO" id="GO:0046496">
    <property type="term" value="P:nicotinamide nucleotide metabolic process"/>
    <property type="evidence" value="ECO:0007669"/>
    <property type="project" value="UniProtKB-UniRule"/>
</dbReference>
<feature type="binding site" evidence="18">
    <location>
        <position position="168"/>
    </location>
    <ligand>
        <name>(6S)-NADPHX</name>
        <dbReference type="ChEBI" id="CHEBI:64076"/>
    </ligand>
</feature>
<comment type="similarity">
    <text evidence="3 19">In the N-terminal section; belongs to the NnrE/AIBP family.</text>
</comment>
<evidence type="ECO:0000256" key="14">
    <source>
        <dbReference type="ARBA" id="ARBA00025153"/>
    </source>
</evidence>
<feature type="binding site" evidence="18">
    <location>
        <position position="133"/>
    </location>
    <ligand>
        <name>K(+)</name>
        <dbReference type="ChEBI" id="CHEBI:29103"/>
    </ligand>
</feature>
<dbReference type="PANTHER" id="PTHR12592">
    <property type="entry name" value="ATP-DEPENDENT (S)-NAD(P)H-HYDRATE DEHYDRATASE FAMILY MEMBER"/>
    <property type="match status" value="1"/>
</dbReference>
<dbReference type="KEGG" id="vbl:L21SP4_00110"/>
<comment type="cofactor">
    <cofactor evidence="18 19">
        <name>K(+)</name>
        <dbReference type="ChEBI" id="CHEBI:29103"/>
    </cofactor>
    <text evidence="18 19">Binds 1 potassium ion per subunit.</text>
</comment>
<dbReference type="GO" id="GO:0005524">
    <property type="term" value="F:ATP binding"/>
    <property type="evidence" value="ECO:0007669"/>
    <property type="project" value="UniProtKB-UniRule"/>
</dbReference>
<keyword evidence="23" id="KW-1185">Reference proteome</keyword>
<dbReference type="HAMAP" id="MF_01965">
    <property type="entry name" value="NADHX_dehydratase"/>
    <property type="match status" value="1"/>
</dbReference>
<dbReference type="InterPro" id="IPR000631">
    <property type="entry name" value="CARKD"/>
</dbReference>
<proteinExistence type="inferred from homology"/>
<evidence type="ECO:0000256" key="4">
    <source>
        <dbReference type="ARBA" id="ARBA00009524"/>
    </source>
</evidence>
<comment type="catalytic activity">
    <reaction evidence="2 18 19">
        <text>(6R)-NADPHX = (6S)-NADPHX</text>
        <dbReference type="Rhea" id="RHEA:32227"/>
        <dbReference type="ChEBI" id="CHEBI:64076"/>
        <dbReference type="ChEBI" id="CHEBI:64077"/>
        <dbReference type="EC" id="5.1.99.6"/>
    </reaction>
</comment>
<comment type="function">
    <text evidence="18">Catalyzes the epimerization of the S- and R-forms of NAD(P)HX, a damaged form of NAD(P)H that is a result of enzymatic or heat-dependent hydration. This is a prerequisite for the S-specific NAD(P)H-hydrate dehydratase to allow the repair of both epimers of NAD(P)HX.</text>
</comment>
<organism evidence="22 23">
    <name type="scientific">Kiritimatiella glycovorans</name>
    <dbReference type="NCBI Taxonomy" id="1307763"/>
    <lineage>
        <taxon>Bacteria</taxon>
        <taxon>Pseudomonadati</taxon>
        <taxon>Kiritimatiellota</taxon>
        <taxon>Kiritimatiellia</taxon>
        <taxon>Kiritimatiellales</taxon>
        <taxon>Kiritimatiellaceae</taxon>
        <taxon>Kiritimatiella</taxon>
    </lineage>
</organism>
<accession>A0A0G3EAC4</accession>
<dbReference type="HAMAP" id="MF_01966">
    <property type="entry name" value="NADHX_epimerase"/>
    <property type="match status" value="1"/>
</dbReference>
<comment type="similarity">
    <text evidence="17">Belongs to the NnrD/CARKD family.</text>
</comment>
<dbReference type="RefSeq" id="WP_052880833.1">
    <property type="nucleotide sequence ID" value="NZ_CP010904.1"/>
</dbReference>
<dbReference type="InterPro" id="IPR030677">
    <property type="entry name" value="Nnr"/>
</dbReference>
<dbReference type="Gene3D" id="3.40.50.10260">
    <property type="entry name" value="YjeF N-terminal domain"/>
    <property type="match status" value="1"/>
</dbReference>
<dbReference type="EC" id="5.1.99.6" evidence="19"/>
<evidence type="ECO:0000259" key="20">
    <source>
        <dbReference type="PROSITE" id="PS51383"/>
    </source>
</evidence>
<keyword evidence="5 18" id="KW-0479">Metal-binding</keyword>
<dbReference type="InterPro" id="IPR004443">
    <property type="entry name" value="YjeF_N_dom"/>
</dbReference>
<feature type="binding site" evidence="18">
    <location>
        <position position="62"/>
    </location>
    <ligand>
        <name>K(+)</name>
        <dbReference type="ChEBI" id="CHEBI:29103"/>
    </ligand>
</feature>
<comment type="similarity">
    <text evidence="18">Belongs to the NnrE/AIBP family.</text>
</comment>
<evidence type="ECO:0000256" key="19">
    <source>
        <dbReference type="PIRNR" id="PIRNR017184"/>
    </source>
</evidence>
<dbReference type="AlphaFoldDB" id="A0A0G3EAC4"/>
<dbReference type="CDD" id="cd01171">
    <property type="entry name" value="YXKO-related"/>
    <property type="match status" value="1"/>
</dbReference>
<feature type="binding site" evidence="17">
    <location>
        <position position="383"/>
    </location>
    <ligand>
        <name>(6S)-NADPHX</name>
        <dbReference type="ChEBI" id="CHEBI:64076"/>
    </ligand>
</feature>
<dbReference type="STRING" id="1307763.L21SP4_00110"/>
<comment type="catalytic activity">
    <reaction evidence="1 18 19">
        <text>(6R)-NADHX = (6S)-NADHX</text>
        <dbReference type="Rhea" id="RHEA:32215"/>
        <dbReference type="ChEBI" id="CHEBI:64074"/>
        <dbReference type="ChEBI" id="CHEBI:64075"/>
        <dbReference type="EC" id="5.1.99.6"/>
    </reaction>
</comment>
<keyword evidence="9 18" id="KW-0630">Potassium</keyword>
<dbReference type="PANTHER" id="PTHR12592:SF0">
    <property type="entry name" value="ATP-DEPENDENT (S)-NAD(P)H-HYDRATE DEHYDRATASE"/>
    <property type="match status" value="1"/>
</dbReference>
<gene>
    <name evidence="22" type="primary">nnr</name>
    <name evidence="17" type="synonym">nnrD</name>
    <name evidence="18" type="synonym">nnrE</name>
    <name evidence="22" type="ORF">L21SP4_00110</name>
</gene>
<comment type="subunit">
    <text evidence="17">Homotetramer.</text>
</comment>
<dbReference type="NCBIfam" id="TIGR00197">
    <property type="entry name" value="yjeF_nterm"/>
    <property type="match status" value="1"/>
</dbReference>
<evidence type="ECO:0000256" key="16">
    <source>
        <dbReference type="ARBA" id="ARBA00049209"/>
    </source>
</evidence>
<dbReference type="SUPFAM" id="SSF53613">
    <property type="entry name" value="Ribokinase-like"/>
    <property type="match status" value="1"/>
</dbReference>
<feature type="binding site" evidence="17">
    <location>
        <begin position="420"/>
        <end position="424"/>
    </location>
    <ligand>
        <name>AMP</name>
        <dbReference type="ChEBI" id="CHEBI:456215"/>
    </ligand>
</feature>
<reference evidence="23" key="1">
    <citation type="submission" date="2015-02" db="EMBL/GenBank/DDBJ databases">
        <title>Description and complete genome sequence of the first cultured representative of the subdivision 5 of the Verrucomicrobia phylum.</title>
        <authorList>
            <person name="Spring S."/>
            <person name="Bunk B."/>
            <person name="Sproer C."/>
            <person name="Klenk H.-P."/>
        </authorList>
    </citation>
    <scope>NUCLEOTIDE SEQUENCE [LARGE SCALE GENOMIC DNA]</scope>
    <source>
        <strain evidence="23">L21-Fru-AB</strain>
    </source>
</reference>
<keyword evidence="13" id="KW-0511">Multifunctional enzyme</keyword>
<evidence type="ECO:0000256" key="10">
    <source>
        <dbReference type="ARBA" id="ARBA00023027"/>
    </source>
</evidence>
<evidence type="ECO:0000256" key="8">
    <source>
        <dbReference type="ARBA" id="ARBA00022857"/>
    </source>
</evidence>
<keyword evidence="8 17" id="KW-0521">NADP</keyword>
<evidence type="ECO:0000256" key="2">
    <source>
        <dbReference type="ARBA" id="ARBA00000909"/>
    </source>
</evidence>
<feature type="binding site" evidence="18">
    <location>
        <position position="171"/>
    </location>
    <ligand>
        <name>K(+)</name>
        <dbReference type="ChEBI" id="CHEBI:29103"/>
    </ligand>
</feature>
<dbReference type="PROSITE" id="PS01050">
    <property type="entry name" value="YJEF_C_2"/>
    <property type="match status" value="1"/>
</dbReference>
<dbReference type="InterPro" id="IPR029056">
    <property type="entry name" value="Ribokinase-like"/>
</dbReference>
<dbReference type="Pfam" id="PF03853">
    <property type="entry name" value="YjeF_N"/>
    <property type="match status" value="1"/>
</dbReference>
<evidence type="ECO:0000256" key="18">
    <source>
        <dbReference type="HAMAP-Rule" id="MF_01966"/>
    </source>
</evidence>
<evidence type="ECO:0000256" key="11">
    <source>
        <dbReference type="ARBA" id="ARBA00023235"/>
    </source>
</evidence>
<feature type="binding site" evidence="17">
    <location>
        <position position="449"/>
    </location>
    <ligand>
        <name>AMP</name>
        <dbReference type="ChEBI" id="CHEBI:456215"/>
    </ligand>
</feature>
<dbReference type="NCBIfam" id="TIGR00196">
    <property type="entry name" value="yjeF_cterm"/>
    <property type="match status" value="1"/>
</dbReference>
<dbReference type="GO" id="GO:0052855">
    <property type="term" value="F:ADP-dependent NAD(P)H-hydrate dehydratase activity"/>
    <property type="evidence" value="ECO:0007669"/>
    <property type="project" value="UniProtKB-UniRule"/>
</dbReference>
<dbReference type="Pfam" id="PF01256">
    <property type="entry name" value="Carb_kinase"/>
    <property type="match status" value="1"/>
</dbReference>
<comment type="function">
    <text evidence="14 19">Bifunctional enzyme that catalyzes the epimerization of the S- and R-forms of NAD(P)HX and the dehydration of the S-form of NAD(P)HX at the expense of ADP, which is converted to AMP. This allows the repair of both epimers of NAD(P)HX, a damaged form of NAD(P)H that is a result of enzymatic or heat-dependent hydration.</text>
</comment>
<dbReference type="PATRIC" id="fig|1609981.3.peg.116"/>
<evidence type="ECO:0000313" key="23">
    <source>
        <dbReference type="Proteomes" id="UP000035268"/>
    </source>
</evidence>
<comment type="function">
    <text evidence="17">Catalyzes the dehydration of the S-form of NAD(P)HX at the expense of ADP, which is converted to AMP. Together with NAD(P)HX epimerase, which catalyzes the epimerization of the S- and R-forms, the enzyme allows the repair of both epimers of NAD(P)HX, a damaged form of NAD(P)H that is a result of enzymatic or heat-dependent hydration.</text>
</comment>
<evidence type="ECO:0000256" key="9">
    <source>
        <dbReference type="ARBA" id="ARBA00022958"/>
    </source>
</evidence>
<comment type="caution">
    <text evidence="18">Lacks conserved residue(s) required for the propagation of feature annotation.</text>
</comment>
<keyword evidence="6 17" id="KW-0547">Nucleotide-binding</keyword>
<feature type="domain" description="YjeF N-terminal" evidence="21">
    <location>
        <begin position="9"/>
        <end position="225"/>
    </location>
</feature>
<comment type="catalytic activity">
    <reaction evidence="16 17 19">
        <text>(6S)-NADPHX + ADP = AMP + phosphate + NADPH + H(+)</text>
        <dbReference type="Rhea" id="RHEA:32235"/>
        <dbReference type="ChEBI" id="CHEBI:15378"/>
        <dbReference type="ChEBI" id="CHEBI:43474"/>
        <dbReference type="ChEBI" id="CHEBI:57783"/>
        <dbReference type="ChEBI" id="CHEBI:64076"/>
        <dbReference type="ChEBI" id="CHEBI:456215"/>
        <dbReference type="ChEBI" id="CHEBI:456216"/>
        <dbReference type="EC" id="4.2.1.136"/>
    </reaction>
</comment>
<sequence>MKIVNTATMKELDRRTIEEAGVSGEELMERAGTGIARVAEEWRILGGLSAMSARLLAGGGNNGGDAFVAARVLRGMDWEVEVWATRPAGDYGGETAAHLRRMLDAGVPLRELTREEDWDEAERTAEPVDLLIDGLLGTGTKGAARGLPARAIRYLNAQRRTTMVLAIDIPSGMNGDTGEAEGVAVVADLTVTMALPKAGLLRPRAAAHTGRLDVVDIGIPASYVDEAAGEEGLEFVGREDIASVFPPPRPRAAQKGDFGKLLLVGGAVGMSGALVMAGRAALRGGAGLVTLRVPPEAYTAAAAAAPELMIHPSPEGGDWGLGLYDVLLIGPGLGRSEESRLQVHHLLAERTGTAVVDADALHVLAGEPERIDGTRAATVITPHPGEAAKLLGCAPADIQQDRRAAARELAGRSGAVCILKGAGTLIARPDGALAVNMNGNPGMATGGSGDVLAGLLAALLGQGLDPWDAARAGVFLHGRAGDLAAAGQGEISATAPDLIEELPAALREFTPR</sequence>
<evidence type="ECO:0000256" key="15">
    <source>
        <dbReference type="ARBA" id="ARBA00048238"/>
    </source>
</evidence>
<dbReference type="SUPFAM" id="SSF64153">
    <property type="entry name" value="YjeF N-terminal domain-like"/>
    <property type="match status" value="1"/>
</dbReference>
<evidence type="ECO:0000313" key="22">
    <source>
        <dbReference type="EMBL" id="AKJ63396.1"/>
    </source>
</evidence>
<dbReference type="GO" id="GO:0110051">
    <property type="term" value="P:metabolite repair"/>
    <property type="evidence" value="ECO:0007669"/>
    <property type="project" value="TreeGrafter"/>
</dbReference>
<feature type="binding site" evidence="18">
    <location>
        <begin position="137"/>
        <end position="143"/>
    </location>
    <ligand>
        <name>(6S)-NADPHX</name>
        <dbReference type="ChEBI" id="CHEBI:64076"/>
    </ligand>
</feature>
<dbReference type="PIRSF" id="PIRSF017184">
    <property type="entry name" value="Nnr"/>
    <property type="match status" value="1"/>
</dbReference>
<dbReference type="EMBL" id="CP010904">
    <property type="protein sequence ID" value="AKJ63396.1"/>
    <property type="molecule type" value="Genomic_DNA"/>
</dbReference>
<dbReference type="PROSITE" id="PS51385">
    <property type="entry name" value="YJEF_N"/>
    <property type="match status" value="1"/>
</dbReference>
<keyword evidence="7 17" id="KW-0067">ATP-binding</keyword>
<protein>
    <recommendedName>
        <fullName evidence="19">Bifunctional NAD(P)H-hydrate repair enzyme</fullName>
    </recommendedName>
    <alternativeName>
        <fullName evidence="19">Nicotinamide nucleotide repair protein</fullName>
    </alternativeName>
    <domain>
        <recommendedName>
            <fullName evidence="19">ADP-dependent (S)-NAD(P)H-hydrate dehydratase</fullName>
            <ecNumber evidence="19">4.2.1.136</ecNumber>
        </recommendedName>
        <alternativeName>
            <fullName evidence="19">ADP-dependent NAD(P)HX dehydratase</fullName>
        </alternativeName>
    </domain>
    <domain>
        <recommendedName>
            <fullName evidence="19">NAD(P)H-hydrate epimerase</fullName>
            <ecNumber evidence="19">5.1.99.6</ecNumber>
        </recommendedName>
    </domain>
</protein>
<dbReference type="Proteomes" id="UP000035268">
    <property type="component" value="Chromosome"/>
</dbReference>
<reference evidence="22 23" key="2">
    <citation type="journal article" date="2016" name="ISME J.">
        <title>Characterization of the first cultured representative of Verrucomicrobia subdivision 5 indicates the proposal of a novel phylum.</title>
        <authorList>
            <person name="Spring S."/>
            <person name="Bunk B."/>
            <person name="Sproer C."/>
            <person name="Schumann P."/>
            <person name="Rohde M."/>
            <person name="Tindall B.J."/>
            <person name="Klenk H.P."/>
        </authorList>
    </citation>
    <scope>NUCLEOTIDE SEQUENCE [LARGE SCALE GENOMIC DNA]</scope>
    <source>
        <strain evidence="22 23">L21-Fru-AB</strain>
    </source>
</reference>
<feature type="binding site" evidence="17">
    <location>
        <position position="450"/>
    </location>
    <ligand>
        <name>(6S)-NADPHX</name>
        <dbReference type="ChEBI" id="CHEBI:64076"/>
    </ligand>
</feature>
<dbReference type="OrthoDB" id="9806925at2"/>
<keyword evidence="12 17" id="KW-0456">Lyase</keyword>
<evidence type="ECO:0000256" key="7">
    <source>
        <dbReference type="ARBA" id="ARBA00022840"/>
    </source>
</evidence>
<dbReference type="InterPro" id="IPR036652">
    <property type="entry name" value="YjeF_N_dom_sf"/>
</dbReference>
<feature type="binding site" evidence="18">
    <location>
        <begin position="61"/>
        <end position="65"/>
    </location>
    <ligand>
        <name>(6S)-NADPHX</name>
        <dbReference type="ChEBI" id="CHEBI:64076"/>
    </ligand>
</feature>
<comment type="similarity">
    <text evidence="4 19">In the C-terminal section; belongs to the NnrD/CARKD family.</text>
</comment>
<feature type="binding site" evidence="17">
    <location>
        <position position="273"/>
    </location>
    <ligand>
        <name>(6S)-NADPHX</name>
        <dbReference type="ChEBI" id="CHEBI:64076"/>
    </ligand>
</feature>
<evidence type="ECO:0000256" key="1">
    <source>
        <dbReference type="ARBA" id="ARBA00000013"/>
    </source>
</evidence>
<comment type="cofactor">
    <cofactor evidence="17">
        <name>Mg(2+)</name>
        <dbReference type="ChEBI" id="CHEBI:18420"/>
    </cofactor>
</comment>
<dbReference type="GO" id="GO:0052856">
    <property type="term" value="F:NAD(P)HX epimerase activity"/>
    <property type="evidence" value="ECO:0007669"/>
    <property type="project" value="UniProtKB-UniRule"/>
</dbReference>
<evidence type="ECO:0000259" key="21">
    <source>
        <dbReference type="PROSITE" id="PS51385"/>
    </source>
</evidence>
<keyword evidence="11 18" id="KW-0413">Isomerase</keyword>
<feature type="binding site" evidence="17">
    <location>
        <position position="332"/>
    </location>
    <ligand>
        <name>(6S)-NADPHX</name>
        <dbReference type="ChEBI" id="CHEBI:64076"/>
    </ligand>
</feature>
<evidence type="ECO:0000256" key="17">
    <source>
        <dbReference type="HAMAP-Rule" id="MF_01965"/>
    </source>
</evidence>
<dbReference type="InterPro" id="IPR017953">
    <property type="entry name" value="Carbohydrate_kinase_pred_CS"/>
</dbReference>
<dbReference type="GO" id="GO:0046872">
    <property type="term" value="F:metal ion binding"/>
    <property type="evidence" value="ECO:0007669"/>
    <property type="project" value="UniProtKB-UniRule"/>
</dbReference>
<dbReference type="EC" id="4.2.1.136" evidence="19"/>
<keyword evidence="10 17" id="KW-0520">NAD</keyword>
<name>A0A0G3EAC4_9BACT</name>
<dbReference type="Gene3D" id="3.40.1190.20">
    <property type="match status" value="1"/>
</dbReference>
<evidence type="ECO:0000256" key="13">
    <source>
        <dbReference type="ARBA" id="ARBA00023268"/>
    </source>
</evidence>
<dbReference type="PROSITE" id="PS51383">
    <property type="entry name" value="YJEF_C_3"/>
    <property type="match status" value="1"/>
</dbReference>
<evidence type="ECO:0000256" key="3">
    <source>
        <dbReference type="ARBA" id="ARBA00006001"/>
    </source>
</evidence>
<comment type="catalytic activity">
    <reaction evidence="15 17 19">
        <text>(6S)-NADHX + ADP = AMP + phosphate + NADH + H(+)</text>
        <dbReference type="Rhea" id="RHEA:32223"/>
        <dbReference type="ChEBI" id="CHEBI:15378"/>
        <dbReference type="ChEBI" id="CHEBI:43474"/>
        <dbReference type="ChEBI" id="CHEBI:57945"/>
        <dbReference type="ChEBI" id="CHEBI:64074"/>
        <dbReference type="ChEBI" id="CHEBI:456215"/>
        <dbReference type="ChEBI" id="CHEBI:456216"/>
        <dbReference type="EC" id="4.2.1.136"/>
    </reaction>
</comment>
<evidence type="ECO:0000256" key="12">
    <source>
        <dbReference type="ARBA" id="ARBA00023239"/>
    </source>
</evidence>